<evidence type="ECO:0000259" key="2">
    <source>
        <dbReference type="Pfam" id="PF13038"/>
    </source>
</evidence>
<keyword evidence="4" id="KW-1185">Reference proteome</keyword>
<keyword evidence="1" id="KW-0472">Membrane</keyword>
<dbReference type="Proteomes" id="UP000032534">
    <property type="component" value="Unassembled WGS sequence"/>
</dbReference>
<keyword evidence="1" id="KW-1133">Transmembrane helix</keyword>
<sequence>MFFRFGITALIIGTFGYLYASPHLLDGHENVATANLLFLLGLLSLVIGAIFHVLQSGFLTLFLRGFADIRHLFIRQSKALQEENERLRSDESLTAWKTSVFRHLKVYTSGCGTGLVLCSLVLMGIS</sequence>
<feature type="transmembrane region" description="Helical" evidence="1">
    <location>
        <begin position="106"/>
        <end position="125"/>
    </location>
</feature>
<name>A0A0D7X4K5_9BACL</name>
<evidence type="ECO:0000256" key="1">
    <source>
        <dbReference type="SAM" id="Phobius"/>
    </source>
</evidence>
<feature type="transmembrane region" description="Helical" evidence="1">
    <location>
        <begin position="36"/>
        <end position="63"/>
    </location>
</feature>
<protein>
    <recommendedName>
        <fullName evidence="2">DUF3899 domain-containing protein</fullName>
    </recommendedName>
</protein>
<dbReference type="Pfam" id="PF13038">
    <property type="entry name" value="DUF3899"/>
    <property type="match status" value="1"/>
</dbReference>
<comment type="caution">
    <text evidence="3">The sequence shown here is derived from an EMBL/GenBank/DDBJ whole genome shotgun (WGS) entry which is preliminary data.</text>
</comment>
<organism evidence="3 4">
    <name type="scientific">Paenibacillus terrae</name>
    <dbReference type="NCBI Taxonomy" id="159743"/>
    <lineage>
        <taxon>Bacteria</taxon>
        <taxon>Bacillati</taxon>
        <taxon>Bacillota</taxon>
        <taxon>Bacilli</taxon>
        <taxon>Bacillales</taxon>
        <taxon>Paenibacillaceae</taxon>
        <taxon>Paenibacillus</taxon>
    </lineage>
</organism>
<reference evidence="3 4" key="1">
    <citation type="submission" date="2014-11" db="EMBL/GenBank/DDBJ databases">
        <title>Draft Genome Sequences of Paenibacillus polymyxa NRRL B-30509 and Paenibacillus terrae NRRL B-30644, Strains from a Poultry Environment that Produce Tridecaptin A and Paenicidins.</title>
        <authorList>
            <person name="van Belkum M.J."/>
            <person name="Lohans C.T."/>
            <person name="Vederas J.C."/>
        </authorList>
    </citation>
    <scope>NUCLEOTIDE SEQUENCE [LARGE SCALE GENOMIC DNA]</scope>
    <source>
        <strain evidence="3 4">NRRL B-30644</strain>
    </source>
</reference>
<proteinExistence type="predicted"/>
<dbReference type="PATRIC" id="fig|159743.3.peg.3098"/>
<feature type="domain" description="DUF3899" evidence="2">
    <location>
        <begin position="35"/>
        <end position="122"/>
    </location>
</feature>
<gene>
    <name evidence="3" type="ORF">QD47_13945</name>
</gene>
<dbReference type="InterPro" id="IPR025007">
    <property type="entry name" value="DUF3899"/>
</dbReference>
<evidence type="ECO:0000313" key="4">
    <source>
        <dbReference type="Proteomes" id="UP000032534"/>
    </source>
</evidence>
<dbReference type="RefSeq" id="WP_044646707.1">
    <property type="nucleotide sequence ID" value="NZ_JTHP01000026.1"/>
</dbReference>
<dbReference type="AlphaFoldDB" id="A0A0D7X4K5"/>
<accession>A0A0D7X4K5</accession>
<keyword evidence="1" id="KW-0812">Transmembrane</keyword>
<dbReference type="EMBL" id="JTHP01000026">
    <property type="protein sequence ID" value="KJD44967.1"/>
    <property type="molecule type" value="Genomic_DNA"/>
</dbReference>
<dbReference type="OrthoDB" id="2656636at2"/>
<evidence type="ECO:0000313" key="3">
    <source>
        <dbReference type="EMBL" id="KJD44967.1"/>
    </source>
</evidence>